<accession>A0A067PYT9</accession>
<evidence type="ECO:0000259" key="2">
    <source>
        <dbReference type="Pfam" id="PF20231"/>
    </source>
</evidence>
<dbReference type="Pfam" id="PF20231">
    <property type="entry name" value="DUF6589"/>
    <property type="match status" value="3"/>
</dbReference>
<dbReference type="AlphaFoldDB" id="A0A067PYT9"/>
<dbReference type="InParanoid" id="A0A067PYT9"/>
<feature type="region of interest" description="Disordered" evidence="1">
    <location>
        <begin position="415"/>
        <end position="446"/>
    </location>
</feature>
<evidence type="ECO:0000313" key="3">
    <source>
        <dbReference type="EMBL" id="KDQ59973.1"/>
    </source>
</evidence>
<dbReference type="OrthoDB" id="2496395at2759"/>
<reference evidence="4" key="1">
    <citation type="journal article" date="2014" name="Proc. Natl. Acad. Sci. U.S.A.">
        <title>Extensive sampling of basidiomycete genomes demonstrates inadequacy of the white-rot/brown-rot paradigm for wood decay fungi.</title>
        <authorList>
            <person name="Riley R."/>
            <person name="Salamov A.A."/>
            <person name="Brown D.W."/>
            <person name="Nagy L.G."/>
            <person name="Floudas D."/>
            <person name="Held B.W."/>
            <person name="Levasseur A."/>
            <person name="Lombard V."/>
            <person name="Morin E."/>
            <person name="Otillar R."/>
            <person name="Lindquist E.A."/>
            <person name="Sun H."/>
            <person name="LaButti K.M."/>
            <person name="Schmutz J."/>
            <person name="Jabbour D."/>
            <person name="Luo H."/>
            <person name="Baker S.E."/>
            <person name="Pisabarro A.G."/>
            <person name="Walton J.D."/>
            <person name="Blanchette R.A."/>
            <person name="Henrissat B."/>
            <person name="Martin F."/>
            <person name="Cullen D."/>
            <person name="Hibbett D.S."/>
            <person name="Grigoriev I.V."/>
        </authorList>
    </citation>
    <scope>NUCLEOTIDE SEQUENCE [LARGE SCALE GENOMIC DNA]</scope>
    <source>
        <strain evidence="4">MUCL 33604</strain>
    </source>
</reference>
<dbReference type="EMBL" id="KL197714">
    <property type="protein sequence ID" value="KDQ59973.1"/>
    <property type="molecule type" value="Genomic_DNA"/>
</dbReference>
<feature type="domain" description="DUF6589" evidence="2">
    <location>
        <begin position="249"/>
        <end position="289"/>
    </location>
</feature>
<feature type="compositionally biased region" description="Polar residues" evidence="1">
    <location>
        <begin position="367"/>
        <end position="388"/>
    </location>
</feature>
<evidence type="ECO:0000256" key="1">
    <source>
        <dbReference type="SAM" id="MobiDB-lite"/>
    </source>
</evidence>
<keyword evidence="4" id="KW-1185">Reference proteome</keyword>
<sequence length="506" mass="56420">SQENGTCATIWPLWKAALENMKTSNYTKSFDTMPELQLDDIILTAEENQLHGGECFKKFKKDLEKSQPTTSQKVEVHKMPLHPLPAMDIEGATILSNGEVVQAIFNKLRVDTSESTTAFDTIKIFTGDQLSVARLQALVNIQAGQEGGYPGFGWGIWMPGLFHAKIADMHGLLYVESATWDTLIANVNTILGHFASTEVVAKLWDERLCHDPEEHGDMIFENTVLFLRDTLISREFMDAIKSGDSGCNPNSWVEVDLVQEHLNFWIKKFYKHEPMDLTQDTPILMLSLKDHGVYDMQPGRVFEDPEDKPIVDSMTTGLQSLTNSSTNPLVEYNKAFQYLQAHHRMQPLVSTRYLPKLTIPSPPSLPLVQQTDASISTTQSGPLTSDSDTMVFMQSSEGEGSGSLVHIGEDNVAEGNFGEEDSVCKDDEDDSSNRSEDNKDEDDQTNTFNLKTEFLLQASPFDPTLTCSDEGDVSFDMDLDMGVGDGWLGIHVDEGFESDDDNFTDE</sequence>
<feature type="non-terminal residue" evidence="3">
    <location>
        <position position="1"/>
    </location>
</feature>
<dbReference type="HOGENOM" id="CLU_539238_0_0_1"/>
<feature type="region of interest" description="Disordered" evidence="1">
    <location>
        <begin position="364"/>
        <end position="388"/>
    </location>
</feature>
<dbReference type="InterPro" id="IPR046496">
    <property type="entry name" value="DUF6589"/>
</dbReference>
<proteinExistence type="predicted"/>
<dbReference type="STRING" id="933084.A0A067PYT9"/>
<gene>
    <name evidence="3" type="ORF">JAAARDRAFT_45877</name>
</gene>
<protein>
    <recommendedName>
        <fullName evidence="2">DUF6589 domain-containing protein</fullName>
    </recommendedName>
</protein>
<feature type="domain" description="DUF6589" evidence="2">
    <location>
        <begin position="54"/>
        <end position="173"/>
    </location>
</feature>
<evidence type="ECO:0000313" key="4">
    <source>
        <dbReference type="Proteomes" id="UP000027265"/>
    </source>
</evidence>
<feature type="domain" description="DUF6589" evidence="2">
    <location>
        <begin position="178"/>
        <end position="247"/>
    </location>
</feature>
<name>A0A067PYT9_9AGAM</name>
<feature type="compositionally biased region" description="Acidic residues" evidence="1">
    <location>
        <begin position="417"/>
        <end position="430"/>
    </location>
</feature>
<dbReference type="Proteomes" id="UP000027265">
    <property type="component" value="Unassembled WGS sequence"/>
</dbReference>
<organism evidence="3 4">
    <name type="scientific">Jaapia argillacea MUCL 33604</name>
    <dbReference type="NCBI Taxonomy" id="933084"/>
    <lineage>
        <taxon>Eukaryota</taxon>
        <taxon>Fungi</taxon>
        <taxon>Dikarya</taxon>
        <taxon>Basidiomycota</taxon>
        <taxon>Agaricomycotina</taxon>
        <taxon>Agaricomycetes</taxon>
        <taxon>Agaricomycetidae</taxon>
        <taxon>Jaapiales</taxon>
        <taxon>Jaapiaceae</taxon>
        <taxon>Jaapia</taxon>
    </lineage>
</organism>